<dbReference type="SUPFAM" id="SSF55979">
    <property type="entry name" value="DNA clamp"/>
    <property type="match status" value="3"/>
</dbReference>
<evidence type="ECO:0000256" key="3">
    <source>
        <dbReference type="ARBA" id="ARBA00021035"/>
    </source>
</evidence>
<feature type="domain" description="DNA polymerase III beta sliding clamp C-terminal" evidence="13">
    <location>
        <begin position="248"/>
        <end position="369"/>
    </location>
</feature>
<organism evidence="14 15">
    <name type="scientific">Terriglobus saanensis (strain ATCC BAA-1853 / DSM 23119 / SP1PR4)</name>
    <dbReference type="NCBI Taxonomy" id="401053"/>
    <lineage>
        <taxon>Bacteria</taxon>
        <taxon>Pseudomonadati</taxon>
        <taxon>Acidobacteriota</taxon>
        <taxon>Terriglobia</taxon>
        <taxon>Terriglobales</taxon>
        <taxon>Acidobacteriaceae</taxon>
        <taxon>Terriglobus</taxon>
    </lineage>
</organism>
<evidence type="ECO:0000256" key="1">
    <source>
        <dbReference type="ARBA" id="ARBA00004496"/>
    </source>
</evidence>
<dbReference type="CDD" id="cd00140">
    <property type="entry name" value="beta_clamp"/>
    <property type="match status" value="1"/>
</dbReference>
<dbReference type="Pfam" id="PF02767">
    <property type="entry name" value="DNA_pol3_beta_2"/>
    <property type="match status" value="1"/>
</dbReference>
<name>E8V6P8_TERSS</name>
<gene>
    <name evidence="14" type="ordered locus">AciPR4_3091</name>
</gene>
<keyword evidence="4" id="KW-0963">Cytoplasm</keyword>
<dbReference type="GO" id="GO:0003677">
    <property type="term" value="F:DNA binding"/>
    <property type="evidence" value="ECO:0007669"/>
    <property type="project" value="UniProtKB-KW"/>
</dbReference>
<sequence>MADVKMKTKMLRSAVEIVRPAIAKASVGIPALRTIKMEKMPEGMGISANNLNVGIRVNLLTEFPDDRPVAISAERLLNYVKLLDTEEVSITFKSDKARFSSGACRAQVPTVEGAPEFPMPTEGQTIAMAQDVLLRALRHVAFAMTESENRFVVDGALLTAKDGYLEVAALDGYRISVYRIEMKGLPECEILLPGDLCDALLATLRDCDATVSIQLGESAIGVRMEGIEAQIIEIRAGRLAKKFAPYNKILPENRRLAIVLPAPRLLLAAQRCIAMADIKTQCIRMYFERESITLNGATPDSGDADEAVSIEGGPQTKLAMAFKGEYLVDALKKLRGDVTVDIGEKDQVMMLYAEPFEGETLRYGVMPMRV</sequence>
<feature type="domain" description="DNA polymerase III beta sliding clamp central" evidence="12">
    <location>
        <begin position="128"/>
        <end position="228"/>
    </location>
</feature>
<keyword evidence="5" id="KW-0808">Transferase</keyword>
<accession>E8V6P8</accession>
<dbReference type="PANTHER" id="PTHR30478">
    <property type="entry name" value="DNA POLYMERASE III SUBUNIT BETA"/>
    <property type="match status" value="1"/>
</dbReference>
<dbReference type="PANTHER" id="PTHR30478:SF0">
    <property type="entry name" value="BETA SLIDING CLAMP"/>
    <property type="match status" value="1"/>
</dbReference>
<keyword evidence="6" id="KW-0548">Nucleotidyltransferase</keyword>
<evidence type="ECO:0000256" key="6">
    <source>
        <dbReference type="ARBA" id="ARBA00022695"/>
    </source>
</evidence>
<dbReference type="GO" id="GO:0006271">
    <property type="term" value="P:DNA strand elongation involved in DNA replication"/>
    <property type="evidence" value="ECO:0007669"/>
    <property type="project" value="TreeGrafter"/>
</dbReference>
<comment type="similarity">
    <text evidence="2">Belongs to the beta sliding clamp family.</text>
</comment>
<dbReference type="EMBL" id="CP002467">
    <property type="protein sequence ID" value="ADV83850.1"/>
    <property type="molecule type" value="Genomic_DNA"/>
</dbReference>
<dbReference type="GO" id="GO:0003887">
    <property type="term" value="F:DNA-directed DNA polymerase activity"/>
    <property type="evidence" value="ECO:0007669"/>
    <property type="project" value="UniProtKB-KW"/>
</dbReference>
<keyword evidence="8" id="KW-0239">DNA-directed DNA polymerase</keyword>
<evidence type="ECO:0000256" key="7">
    <source>
        <dbReference type="ARBA" id="ARBA00022705"/>
    </source>
</evidence>
<keyword evidence="15" id="KW-1185">Reference proteome</keyword>
<evidence type="ECO:0000256" key="5">
    <source>
        <dbReference type="ARBA" id="ARBA00022679"/>
    </source>
</evidence>
<dbReference type="Gene3D" id="3.10.150.10">
    <property type="entry name" value="DNA Polymerase III, subunit A, domain 2"/>
    <property type="match status" value="1"/>
</dbReference>
<evidence type="ECO:0000259" key="13">
    <source>
        <dbReference type="Pfam" id="PF02768"/>
    </source>
</evidence>
<evidence type="ECO:0000259" key="12">
    <source>
        <dbReference type="Pfam" id="PF02767"/>
    </source>
</evidence>
<dbReference type="InterPro" id="IPR001001">
    <property type="entry name" value="DNA_polIII_beta"/>
</dbReference>
<dbReference type="InterPro" id="IPR022635">
    <property type="entry name" value="DNA_polIII_beta_C"/>
</dbReference>
<evidence type="ECO:0000256" key="4">
    <source>
        <dbReference type="ARBA" id="ARBA00022490"/>
    </source>
</evidence>
<dbReference type="eggNOG" id="COG0592">
    <property type="taxonomic scope" value="Bacteria"/>
</dbReference>
<reference evidence="14 15" key="1">
    <citation type="journal article" date="2012" name="Stand. Genomic Sci.">
        <title>Complete genome sequence of Terriglobus saanensis type strain SP1PR4(T), an Acidobacteria from tundra soil.</title>
        <authorList>
            <person name="Rawat S.R."/>
            <person name="Mannisto M.K."/>
            <person name="Starovoytov V."/>
            <person name="Goodwin L."/>
            <person name="Nolan M."/>
            <person name="Hauser L."/>
            <person name="Land M."/>
            <person name="Davenport K.W."/>
            <person name="Woyke T."/>
            <person name="Haggblom M.M."/>
        </authorList>
    </citation>
    <scope>NUCLEOTIDE SEQUENCE</scope>
    <source>
        <strain evidence="15">ATCC BAA-1853 / DSM 23119 / SP1PR4</strain>
    </source>
</reference>
<evidence type="ECO:0000256" key="2">
    <source>
        <dbReference type="ARBA" id="ARBA00010752"/>
    </source>
</evidence>
<keyword evidence="9" id="KW-0238">DNA-binding</keyword>
<dbReference type="RefSeq" id="WP_013569581.1">
    <property type="nucleotide sequence ID" value="NC_014963.1"/>
</dbReference>
<dbReference type="OrthoDB" id="8421503at2"/>
<dbReference type="AlphaFoldDB" id="E8V6P8"/>
<dbReference type="Pfam" id="PF02768">
    <property type="entry name" value="DNA_pol3_beta_3"/>
    <property type="match status" value="1"/>
</dbReference>
<comment type="subcellular location">
    <subcellularLocation>
        <location evidence="1">Cytoplasm</location>
    </subcellularLocation>
</comment>
<evidence type="ECO:0000256" key="8">
    <source>
        <dbReference type="ARBA" id="ARBA00022932"/>
    </source>
</evidence>
<dbReference type="SMART" id="SM00480">
    <property type="entry name" value="POL3Bc"/>
    <property type="match status" value="1"/>
</dbReference>
<evidence type="ECO:0000256" key="10">
    <source>
        <dbReference type="ARBA" id="ARBA00030988"/>
    </source>
</evidence>
<dbReference type="Gene3D" id="3.70.10.10">
    <property type="match status" value="1"/>
</dbReference>
<dbReference type="STRING" id="401053.AciPR4_3091"/>
<proteinExistence type="inferred from homology"/>
<dbReference type="InterPro" id="IPR046938">
    <property type="entry name" value="DNA_clamp_sf"/>
</dbReference>
<evidence type="ECO:0000313" key="14">
    <source>
        <dbReference type="EMBL" id="ADV83850.1"/>
    </source>
</evidence>
<evidence type="ECO:0000256" key="9">
    <source>
        <dbReference type="ARBA" id="ARBA00023125"/>
    </source>
</evidence>
<evidence type="ECO:0000256" key="11">
    <source>
        <dbReference type="ARBA" id="ARBA00033276"/>
    </source>
</evidence>
<protein>
    <recommendedName>
        <fullName evidence="3">Beta sliding clamp</fullName>
    </recommendedName>
    <alternativeName>
        <fullName evidence="11">Beta-clamp processivity factor</fullName>
    </alternativeName>
    <alternativeName>
        <fullName evidence="10">DNA polymerase III beta sliding clamp subunit</fullName>
    </alternativeName>
</protein>
<dbReference type="HOGENOM" id="CLU_747899_0_0_0"/>
<dbReference type="GO" id="GO:0009360">
    <property type="term" value="C:DNA polymerase III complex"/>
    <property type="evidence" value="ECO:0007669"/>
    <property type="project" value="InterPro"/>
</dbReference>
<dbReference type="Proteomes" id="UP000006844">
    <property type="component" value="Chromosome"/>
</dbReference>
<dbReference type="InterPro" id="IPR022637">
    <property type="entry name" value="DNA_polIII_beta_cen"/>
</dbReference>
<dbReference type="KEGG" id="tsa:AciPR4_3091"/>
<keyword evidence="7" id="KW-0235">DNA replication</keyword>
<dbReference type="GO" id="GO:0008408">
    <property type="term" value="F:3'-5' exonuclease activity"/>
    <property type="evidence" value="ECO:0007669"/>
    <property type="project" value="InterPro"/>
</dbReference>
<dbReference type="GO" id="GO:0005737">
    <property type="term" value="C:cytoplasm"/>
    <property type="evidence" value="ECO:0007669"/>
    <property type="project" value="UniProtKB-SubCell"/>
</dbReference>
<evidence type="ECO:0000313" key="15">
    <source>
        <dbReference type="Proteomes" id="UP000006844"/>
    </source>
</evidence>